<protein>
    <submittedName>
        <fullName evidence="1">Uncharacterized protein</fullName>
    </submittedName>
</protein>
<gene>
    <name evidence="1" type="ORF">MANES_08G173000</name>
</gene>
<reference evidence="1" key="1">
    <citation type="submission" date="2016-02" db="EMBL/GenBank/DDBJ databases">
        <title>WGS assembly of Manihot esculenta.</title>
        <authorList>
            <person name="Bredeson J.V."/>
            <person name="Prochnik S.E."/>
            <person name="Lyons J.B."/>
            <person name="Schmutz J."/>
            <person name="Grimwood J."/>
            <person name="Vrebalov J."/>
            <person name="Bart R.S."/>
            <person name="Amuge T."/>
            <person name="Ferguson M.E."/>
            <person name="Green R."/>
            <person name="Putnam N."/>
            <person name="Stites J."/>
            <person name="Rounsley S."/>
            <person name="Rokhsar D.S."/>
        </authorList>
    </citation>
    <scope>NUCLEOTIDE SEQUENCE [LARGE SCALE GENOMIC DNA]</scope>
    <source>
        <tissue evidence="1">Leaf</tissue>
    </source>
</reference>
<name>A0A2C9VH36_MANES</name>
<proteinExistence type="predicted"/>
<accession>A0A2C9VH36</accession>
<sequence>MENRSASFSQLQRCKNRDTILIVYQNSYYSYKNGSNVECLIVHCRSMHHRRQ</sequence>
<evidence type="ECO:0000313" key="1">
    <source>
        <dbReference type="EMBL" id="OAY44700.1"/>
    </source>
</evidence>
<organism evidence="1">
    <name type="scientific">Manihot esculenta</name>
    <name type="common">Cassava</name>
    <name type="synonym">Jatropha manihot</name>
    <dbReference type="NCBI Taxonomy" id="3983"/>
    <lineage>
        <taxon>Eukaryota</taxon>
        <taxon>Viridiplantae</taxon>
        <taxon>Streptophyta</taxon>
        <taxon>Embryophyta</taxon>
        <taxon>Tracheophyta</taxon>
        <taxon>Spermatophyta</taxon>
        <taxon>Magnoliopsida</taxon>
        <taxon>eudicotyledons</taxon>
        <taxon>Gunneridae</taxon>
        <taxon>Pentapetalae</taxon>
        <taxon>rosids</taxon>
        <taxon>fabids</taxon>
        <taxon>Malpighiales</taxon>
        <taxon>Euphorbiaceae</taxon>
        <taxon>Crotonoideae</taxon>
        <taxon>Manihoteae</taxon>
        <taxon>Manihot</taxon>
    </lineage>
</organism>
<dbReference type="AlphaFoldDB" id="A0A2C9VH36"/>
<dbReference type="EMBL" id="CM004394">
    <property type="protein sequence ID" value="OAY44700.1"/>
    <property type="molecule type" value="Genomic_DNA"/>
</dbReference>